<gene>
    <name evidence="2" type="ORF">g.109263</name>
</gene>
<keyword evidence="1" id="KW-0812">Transmembrane</keyword>
<dbReference type="EMBL" id="GGMR01017794">
    <property type="protein sequence ID" value="MBY30413.1"/>
    <property type="molecule type" value="Transcribed_RNA"/>
</dbReference>
<sequence>MHVRRVCECDSGTQRLCIVAKFYFILKRNFSTRPARPMPYCILYFIRGIMYIVMYYICVGECHTQRPILYYIYFNDMSIINIVSIATDKRCKTATAGCRIRSYCGRRNRRGSDDMRVESAKILHANLYRYVHYSIMHRVKFCVSSTCVCVPSTTIPVVFYLYSIGYRYIV</sequence>
<evidence type="ECO:0000256" key="1">
    <source>
        <dbReference type="SAM" id="Phobius"/>
    </source>
</evidence>
<dbReference type="AlphaFoldDB" id="A0A2S2PLX6"/>
<name>A0A2S2PLX6_SCHGA</name>
<protein>
    <submittedName>
        <fullName evidence="2">Uncharacterized protein</fullName>
    </submittedName>
</protein>
<keyword evidence="1" id="KW-1133">Transmembrane helix</keyword>
<reference evidence="2" key="1">
    <citation type="submission" date="2018-04" db="EMBL/GenBank/DDBJ databases">
        <title>Transcriptome of Schizaphis graminum biotype I.</title>
        <authorList>
            <person name="Scully E.D."/>
            <person name="Geib S.M."/>
            <person name="Palmer N.A."/>
            <person name="Koch K."/>
            <person name="Bradshaw J."/>
            <person name="Heng-Moss T."/>
            <person name="Sarath G."/>
        </authorList>
    </citation>
    <scope>NUCLEOTIDE SEQUENCE</scope>
</reference>
<proteinExistence type="predicted"/>
<accession>A0A2S2PLX6</accession>
<feature type="transmembrane region" description="Helical" evidence="1">
    <location>
        <begin position="37"/>
        <end position="57"/>
    </location>
</feature>
<organism evidence="2">
    <name type="scientific">Schizaphis graminum</name>
    <name type="common">Green bug aphid</name>
    <dbReference type="NCBI Taxonomy" id="13262"/>
    <lineage>
        <taxon>Eukaryota</taxon>
        <taxon>Metazoa</taxon>
        <taxon>Ecdysozoa</taxon>
        <taxon>Arthropoda</taxon>
        <taxon>Hexapoda</taxon>
        <taxon>Insecta</taxon>
        <taxon>Pterygota</taxon>
        <taxon>Neoptera</taxon>
        <taxon>Paraneoptera</taxon>
        <taxon>Hemiptera</taxon>
        <taxon>Sternorrhyncha</taxon>
        <taxon>Aphidomorpha</taxon>
        <taxon>Aphidoidea</taxon>
        <taxon>Aphididae</taxon>
        <taxon>Aphidini</taxon>
        <taxon>Schizaphis</taxon>
    </lineage>
</organism>
<keyword evidence="1" id="KW-0472">Membrane</keyword>
<evidence type="ECO:0000313" key="2">
    <source>
        <dbReference type="EMBL" id="MBY30413.1"/>
    </source>
</evidence>